<name>A0ABQ5IKY6_9ASTR</name>
<organism evidence="1 2">
    <name type="scientific">Tanacetum coccineum</name>
    <dbReference type="NCBI Taxonomy" id="301880"/>
    <lineage>
        <taxon>Eukaryota</taxon>
        <taxon>Viridiplantae</taxon>
        <taxon>Streptophyta</taxon>
        <taxon>Embryophyta</taxon>
        <taxon>Tracheophyta</taxon>
        <taxon>Spermatophyta</taxon>
        <taxon>Magnoliopsida</taxon>
        <taxon>eudicotyledons</taxon>
        <taxon>Gunneridae</taxon>
        <taxon>Pentapetalae</taxon>
        <taxon>asterids</taxon>
        <taxon>campanulids</taxon>
        <taxon>Asterales</taxon>
        <taxon>Asteraceae</taxon>
        <taxon>Asteroideae</taxon>
        <taxon>Anthemideae</taxon>
        <taxon>Anthemidinae</taxon>
        <taxon>Tanacetum</taxon>
    </lineage>
</organism>
<protein>
    <submittedName>
        <fullName evidence="1">Uncharacterized protein</fullName>
    </submittedName>
</protein>
<dbReference type="EMBL" id="BQNB010020853">
    <property type="protein sequence ID" value="GJU00335.1"/>
    <property type="molecule type" value="Genomic_DNA"/>
</dbReference>
<comment type="caution">
    <text evidence="1">The sequence shown here is derived from an EMBL/GenBank/DDBJ whole genome shotgun (WGS) entry which is preliminary data.</text>
</comment>
<gene>
    <name evidence="1" type="ORF">Tco_1110673</name>
</gene>
<accession>A0ABQ5IKY6</accession>
<reference evidence="1" key="1">
    <citation type="journal article" date="2022" name="Int. J. Mol. Sci.">
        <title>Draft Genome of Tanacetum Coccineum: Genomic Comparison of Closely Related Tanacetum-Family Plants.</title>
        <authorList>
            <person name="Yamashiro T."/>
            <person name="Shiraishi A."/>
            <person name="Nakayama K."/>
            <person name="Satake H."/>
        </authorList>
    </citation>
    <scope>NUCLEOTIDE SEQUENCE</scope>
</reference>
<evidence type="ECO:0000313" key="1">
    <source>
        <dbReference type="EMBL" id="GJU00335.1"/>
    </source>
</evidence>
<sequence>MFILYSLKAYDPHANKDSQETGASLPSINANHLSGVHQKQFHPNNQLWTSTPTQWVGGLMLRCMIESDCLLNPFRGRLLLAVYRTQEKMESQITLKIKLLQMDAKEKGDVLDAEAEALPR</sequence>
<evidence type="ECO:0000313" key="2">
    <source>
        <dbReference type="Proteomes" id="UP001151760"/>
    </source>
</evidence>
<proteinExistence type="predicted"/>
<dbReference type="Proteomes" id="UP001151760">
    <property type="component" value="Unassembled WGS sequence"/>
</dbReference>
<keyword evidence="2" id="KW-1185">Reference proteome</keyword>
<reference evidence="1" key="2">
    <citation type="submission" date="2022-01" db="EMBL/GenBank/DDBJ databases">
        <authorList>
            <person name="Yamashiro T."/>
            <person name="Shiraishi A."/>
            <person name="Satake H."/>
            <person name="Nakayama K."/>
        </authorList>
    </citation>
    <scope>NUCLEOTIDE SEQUENCE</scope>
</reference>